<keyword evidence="7 13" id="KW-0479">Metal-binding</keyword>
<dbReference type="PROSITE" id="PS50213">
    <property type="entry name" value="FAS1"/>
    <property type="match status" value="1"/>
</dbReference>
<evidence type="ECO:0000256" key="4">
    <source>
        <dbReference type="ARBA" id="ARBA00010617"/>
    </source>
</evidence>
<evidence type="ECO:0000259" key="15">
    <source>
        <dbReference type="PROSITE" id="PS50213"/>
    </source>
</evidence>
<dbReference type="Gene3D" id="1.10.630.10">
    <property type="entry name" value="Cytochrome P450"/>
    <property type="match status" value="2"/>
</dbReference>
<dbReference type="PANTHER" id="PTHR47953">
    <property type="entry name" value="OS08G0105600 PROTEIN"/>
    <property type="match status" value="1"/>
</dbReference>
<dbReference type="PANTHER" id="PTHR47953:SF19">
    <property type="entry name" value="OS06G0641600 PROTEIN"/>
    <property type="match status" value="1"/>
</dbReference>
<evidence type="ECO:0000256" key="12">
    <source>
        <dbReference type="ARBA" id="ARBA00023136"/>
    </source>
</evidence>
<proteinExistence type="inferred from homology"/>
<dbReference type="Gene3D" id="2.30.180.10">
    <property type="entry name" value="FAS1 domain"/>
    <property type="match status" value="1"/>
</dbReference>
<evidence type="ECO:0000313" key="17">
    <source>
        <dbReference type="Proteomes" id="UP000813462"/>
    </source>
</evidence>
<evidence type="ECO:0000256" key="14">
    <source>
        <dbReference type="SAM" id="Phobius"/>
    </source>
</evidence>
<dbReference type="AlphaFoldDB" id="A0A978W4L2"/>
<comment type="caution">
    <text evidence="16">The sequence shown here is derived from an EMBL/GenBank/DDBJ whole genome shotgun (WGS) entry which is preliminary data.</text>
</comment>
<reference evidence="16" key="1">
    <citation type="journal article" date="2021" name="Front. Plant Sci.">
        <title>Chromosome-Scale Genome Assembly for Chinese Sour Jujube and Insights Into Its Genome Evolution and Domestication Signature.</title>
        <authorList>
            <person name="Shen L.-Y."/>
            <person name="Luo H."/>
            <person name="Wang X.-L."/>
            <person name="Wang X.-M."/>
            <person name="Qiu X.-J."/>
            <person name="Liu H."/>
            <person name="Zhou S.-S."/>
            <person name="Jia K.-H."/>
            <person name="Nie S."/>
            <person name="Bao Y.-T."/>
            <person name="Zhang R.-G."/>
            <person name="Yun Q.-Z."/>
            <person name="Chai Y.-H."/>
            <person name="Lu J.-Y."/>
            <person name="Li Y."/>
            <person name="Zhao S.-W."/>
            <person name="Mao J.-F."/>
            <person name="Jia S.-G."/>
            <person name="Mao Y.-M."/>
        </authorList>
    </citation>
    <scope>NUCLEOTIDE SEQUENCE</scope>
    <source>
        <strain evidence="16">AT0</strain>
        <tissue evidence="16">Leaf</tissue>
    </source>
</reference>
<dbReference type="SUPFAM" id="SSF82153">
    <property type="entry name" value="FAS1 domain"/>
    <property type="match status" value="1"/>
</dbReference>
<comment type="subcellular location">
    <subcellularLocation>
        <location evidence="2">Membrane</location>
        <topology evidence="2">Single-pass membrane protein</topology>
    </subcellularLocation>
</comment>
<evidence type="ECO:0000256" key="2">
    <source>
        <dbReference type="ARBA" id="ARBA00004167"/>
    </source>
</evidence>
<dbReference type="InterPro" id="IPR001128">
    <property type="entry name" value="Cyt_P450"/>
</dbReference>
<evidence type="ECO:0000256" key="5">
    <source>
        <dbReference type="ARBA" id="ARBA00022617"/>
    </source>
</evidence>
<keyword evidence="11 13" id="KW-0503">Monooxygenase</keyword>
<dbReference type="GO" id="GO:0004497">
    <property type="term" value="F:monooxygenase activity"/>
    <property type="evidence" value="ECO:0007669"/>
    <property type="project" value="UniProtKB-KW"/>
</dbReference>
<keyword evidence="10 13" id="KW-0408">Iron</keyword>
<keyword evidence="5 13" id="KW-0349">Heme</keyword>
<comment type="similarity">
    <text evidence="4 13">Belongs to the cytochrome P450 family.</text>
</comment>
<evidence type="ECO:0000256" key="8">
    <source>
        <dbReference type="ARBA" id="ARBA00022989"/>
    </source>
</evidence>
<keyword evidence="9 13" id="KW-0560">Oxidoreductase</keyword>
<dbReference type="GO" id="GO:0020037">
    <property type="term" value="F:heme binding"/>
    <property type="evidence" value="ECO:0007669"/>
    <property type="project" value="InterPro"/>
</dbReference>
<dbReference type="Pfam" id="PF00067">
    <property type="entry name" value="p450"/>
    <property type="match status" value="1"/>
</dbReference>
<evidence type="ECO:0000256" key="6">
    <source>
        <dbReference type="ARBA" id="ARBA00022692"/>
    </source>
</evidence>
<dbReference type="PROSITE" id="PS00086">
    <property type="entry name" value="CYTOCHROME_P450"/>
    <property type="match status" value="1"/>
</dbReference>
<dbReference type="Pfam" id="PF02469">
    <property type="entry name" value="Fasciclin"/>
    <property type="match status" value="1"/>
</dbReference>
<feature type="transmembrane region" description="Helical" evidence="14">
    <location>
        <begin position="129"/>
        <end position="148"/>
    </location>
</feature>
<evidence type="ECO:0000256" key="10">
    <source>
        <dbReference type="ARBA" id="ARBA00023004"/>
    </source>
</evidence>
<keyword evidence="6 14" id="KW-0812">Transmembrane</keyword>
<dbReference type="InterPro" id="IPR017972">
    <property type="entry name" value="Cyt_P450_CS"/>
</dbReference>
<sequence length="362" mass="40890">MNLYNNGGLIVHGVDNFFNPAFRLHPPVPLLLPRECSERCEINGYEIPIKTKGTNFEYVPFGAGRRMCPGVLFGMINVELPLALLLYHFDWKLPNGLKHKELDMTEMFGASVGRKDNLHLIPLPSHNQLIMASKWVFGLLILVAVVFFSTRLQQFSHKVSKPDVKSLQTDNFKFTLAMASRTLSDRGYHVASMIFQVFLNDVNLSRLLSGNSTTTLTVSQLLSGNSNLTVFAPRDDAFFYSKYPQAPPLNLLRYHVVPRKLEGQALQYLRRESSRRFRAKIFMFDTLLQGHRLVVTTILSAESASLNGVTVTETNLYNNGGLIVHGVDNFFDPAFEKQIYTMVSSGCYTRYGLDEYVEDVGC</sequence>
<dbReference type="InterPro" id="IPR000782">
    <property type="entry name" value="FAS1_domain"/>
</dbReference>
<accession>A0A978W4L2</accession>
<dbReference type="InterPro" id="IPR036396">
    <property type="entry name" value="Cyt_P450_sf"/>
</dbReference>
<dbReference type="Proteomes" id="UP000813462">
    <property type="component" value="Unassembled WGS sequence"/>
</dbReference>
<dbReference type="GO" id="GO:0016705">
    <property type="term" value="F:oxidoreductase activity, acting on paired donors, with incorporation or reduction of molecular oxygen"/>
    <property type="evidence" value="ECO:0007669"/>
    <property type="project" value="InterPro"/>
</dbReference>
<dbReference type="InterPro" id="IPR036378">
    <property type="entry name" value="FAS1_dom_sf"/>
</dbReference>
<comment type="similarity">
    <text evidence="3">Belongs to the fasciclin-like AGP family.</text>
</comment>
<evidence type="ECO:0000256" key="1">
    <source>
        <dbReference type="ARBA" id="ARBA00001971"/>
    </source>
</evidence>
<feature type="domain" description="FAS1" evidence="15">
    <location>
        <begin position="191"/>
        <end position="331"/>
    </location>
</feature>
<gene>
    <name evidence="16" type="ORF">FEM48_Zijuj01G0249400</name>
</gene>
<evidence type="ECO:0000256" key="3">
    <source>
        <dbReference type="ARBA" id="ARBA00007843"/>
    </source>
</evidence>
<evidence type="ECO:0000256" key="11">
    <source>
        <dbReference type="ARBA" id="ARBA00023033"/>
    </source>
</evidence>
<dbReference type="SUPFAM" id="SSF48264">
    <property type="entry name" value="Cytochrome P450"/>
    <property type="match status" value="1"/>
</dbReference>
<dbReference type="InterPro" id="IPR052306">
    <property type="entry name" value="CYP450_71D"/>
</dbReference>
<dbReference type="GO" id="GO:0016020">
    <property type="term" value="C:membrane"/>
    <property type="evidence" value="ECO:0007669"/>
    <property type="project" value="UniProtKB-SubCell"/>
</dbReference>
<dbReference type="GO" id="GO:0005506">
    <property type="term" value="F:iron ion binding"/>
    <property type="evidence" value="ECO:0007669"/>
    <property type="project" value="InterPro"/>
</dbReference>
<dbReference type="EMBL" id="JAEACU010000001">
    <property type="protein sequence ID" value="KAH7546896.1"/>
    <property type="molecule type" value="Genomic_DNA"/>
</dbReference>
<feature type="transmembrane region" description="Helical" evidence="14">
    <location>
        <begin position="70"/>
        <end position="89"/>
    </location>
</feature>
<comment type="cofactor">
    <cofactor evidence="1">
        <name>heme</name>
        <dbReference type="ChEBI" id="CHEBI:30413"/>
    </cofactor>
</comment>
<evidence type="ECO:0000313" key="16">
    <source>
        <dbReference type="EMBL" id="KAH7546896.1"/>
    </source>
</evidence>
<keyword evidence="8 14" id="KW-1133">Transmembrane helix</keyword>
<name>A0A978W4L2_ZIZJJ</name>
<dbReference type="SMART" id="SM00554">
    <property type="entry name" value="FAS1"/>
    <property type="match status" value="1"/>
</dbReference>
<evidence type="ECO:0000256" key="7">
    <source>
        <dbReference type="ARBA" id="ARBA00022723"/>
    </source>
</evidence>
<evidence type="ECO:0000256" key="9">
    <source>
        <dbReference type="ARBA" id="ARBA00023002"/>
    </source>
</evidence>
<protein>
    <recommendedName>
        <fullName evidence="15">FAS1 domain-containing protein</fullName>
    </recommendedName>
</protein>
<keyword evidence="12 14" id="KW-0472">Membrane</keyword>
<evidence type="ECO:0000256" key="13">
    <source>
        <dbReference type="RuleBase" id="RU000461"/>
    </source>
</evidence>
<organism evidence="16 17">
    <name type="scientific">Ziziphus jujuba var. spinosa</name>
    <dbReference type="NCBI Taxonomy" id="714518"/>
    <lineage>
        <taxon>Eukaryota</taxon>
        <taxon>Viridiplantae</taxon>
        <taxon>Streptophyta</taxon>
        <taxon>Embryophyta</taxon>
        <taxon>Tracheophyta</taxon>
        <taxon>Spermatophyta</taxon>
        <taxon>Magnoliopsida</taxon>
        <taxon>eudicotyledons</taxon>
        <taxon>Gunneridae</taxon>
        <taxon>Pentapetalae</taxon>
        <taxon>rosids</taxon>
        <taxon>fabids</taxon>
        <taxon>Rosales</taxon>
        <taxon>Rhamnaceae</taxon>
        <taxon>Paliureae</taxon>
        <taxon>Ziziphus</taxon>
    </lineage>
</organism>